<evidence type="ECO:0000256" key="1">
    <source>
        <dbReference type="ARBA" id="ARBA00022491"/>
    </source>
</evidence>
<dbReference type="PANTHER" id="PTHR30055">
    <property type="entry name" value="HTH-TYPE TRANSCRIPTIONAL REGULATOR RUTR"/>
    <property type="match status" value="1"/>
</dbReference>
<dbReference type="PRINTS" id="PR00455">
    <property type="entry name" value="HTHTETR"/>
</dbReference>
<keyword evidence="8" id="KW-1185">Reference proteome</keyword>
<dbReference type="RefSeq" id="WP_133870425.1">
    <property type="nucleotide sequence ID" value="NZ_SOAU01000001.1"/>
</dbReference>
<dbReference type="SUPFAM" id="SSF46689">
    <property type="entry name" value="Homeodomain-like"/>
    <property type="match status" value="1"/>
</dbReference>
<evidence type="ECO:0000313" key="8">
    <source>
        <dbReference type="Proteomes" id="UP000294558"/>
    </source>
</evidence>
<keyword evidence="3 5" id="KW-0238">DNA-binding</keyword>
<name>A0A4R7I3H8_9ACTN</name>
<feature type="DNA-binding region" description="H-T-H motif" evidence="5">
    <location>
        <begin position="31"/>
        <end position="50"/>
    </location>
</feature>
<evidence type="ECO:0000256" key="2">
    <source>
        <dbReference type="ARBA" id="ARBA00023015"/>
    </source>
</evidence>
<dbReference type="Pfam" id="PF00440">
    <property type="entry name" value="TetR_N"/>
    <property type="match status" value="1"/>
</dbReference>
<organism evidence="7 8">
    <name type="scientific">Ilumatobacter fluminis</name>
    <dbReference type="NCBI Taxonomy" id="467091"/>
    <lineage>
        <taxon>Bacteria</taxon>
        <taxon>Bacillati</taxon>
        <taxon>Actinomycetota</taxon>
        <taxon>Acidimicrobiia</taxon>
        <taxon>Acidimicrobiales</taxon>
        <taxon>Ilumatobacteraceae</taxon>
        <taxon>Ilumatobacter</taxon>
    </lineage>
</organism>
<comment type="caution">
    <text evidence="7">The sequence shown here is derived from an EMBL/GenBank/DDBJ whole genome shotgun (WGS) entry which is preliminary data.</text>
</comment>
<dbReference type="OrthoDB" id="9816296at2"/>
<dbReference type="InterPro" id="IPR001647">
    <property type="entry name" value="HTH_TetR"/>
</dbReference>
<proteinExistence type="predicted"/>
<evidence type="ECO:0000256" key="3">
    <source>
        <dbReference type="ARBA" id="ARBA00023125"/>
    </source>
</evidence>
<dbReference type="Proteomes" id="UP000294558">
    <property type="component" value="Unassembled WGS sequence"/>
</dbReference>
<keyword evidence="4" id="KW-0804">Transcription</keyword>
<evidence type="ECO:0000259" key="6">
    <source>
        <dbReference type="PROSITE" id="PS50977"/>
    </source>
</evidence>
<dbReference type="SUPFAM" id="SSF48498">
    <property type="entry name" value="Tetracyclin repressor-like, C-terminal domain"/>
    <property type="match status" value="1"/>
</dbReference>
<keyword evidence="2" id="KW-0805">Transcription regulation</keyword>
<keyword evidence="1" id="KW-0678">Repressor</keyword>
<dbReference type="GO" id="GO:0000976">
    <property type="term" value="F:transcription cis-regulatory region binding"/>
    <property type="evidence" value="ECO:0007669"/>
    <property type="project" value="TreeGrafter"/>
</dbReference>
<dbReference type="Gene3D" id="1.10.357.10">
    <property type="entry name" value="Tetracycline Repressor, domain 2"/>
    <property type="match status" value="1"/>
</dbReference>
<dbReference type="PANTHER" id="PTHR30055:SF228">
    <property type="entry name" value="TRANSCRIPTIONAL REGULATOR-RELATED"/>
    <property type="match status" value="1"/>
</dbReference>
<dbReference type="GO" id="GO:0003700">
    <property type="term" value="F:DNA-binding transcription factor activity"/>
    <property type="evidence" value="ECO:0007669"/>
    <property type="project" value="TreeGrafter"/>
</dbReference>
<evidence type="ECO:0000313" key="7">
    <source>
        <dbReference type="EMBL" id="TDT18192.1"/>
    </source>
</evidence>
<dbReference type="PROSITE" id="PS50977">
    <property type="entry name" value="HTH_TETR_2"/>
    <property type="match status" value="1"/>
</dbReference>
<dbReference type="AlphaFoldDB" id="A0A4R7I3H8"/>
<feature type="domain" description="HTH tetR-type" evidence="6">
    <location>
        <begin position="8"/>
        <end position="68"/>
    </location>
</feature>
<dbReference type="InterPro" id="IPR050109">
    <property type="entry name" value="HTH-type_TetR-like_transc_reg"/>
</dbReference>
<dbReference type="InterPro" id="IPR036271">
    <property type="entry name" value="Tet_transcr_reg_TetR-rel_C_sf"/>
</dbReference>
<reference evidence="7 8" key="1">
    <citation type="submission" date="2019-03" db="EMBL/GenBank/DDBJ databases">
        <title>Sequencing the genomes of 1000 actinobacteria strains.</title>
        <authorList>
            <person name="Klenk H.-P."/>
        </authorList>
    </citation>
    <scope>NUCLEOTIDE SEQUENCE [LARGE SCALE GENOMIC DNA]</scope>
    <source>
        <strain evidence="7 8">DSM 18936</strain>
    </source>
</reference>
<gene>
    <name evidence="7" type="ORF">BDK89_3809</name>
</gene>
<dbReference type="EMBL" id="SOAU01000001">
    <property type="protein sequence ID" value="TDT18192.1"/>
    <property type="molecule type" value="Genomic_DNA"/>
</dbReference>
<evidence type="ECO:0000256" key="4">
    <source>
        <dbReference type="ARBA" id="ARBA00023163"/>
    </source>
</evidence>
<accession>A0A4R7I3H8</accession>
<dbReference type="Pfam" id="PF13977">
    <property type="entry name" value="TetR_C_6"/>
    <property type="match status" value="1"/>
</dbReference>
<dbReference type="InterPro" id="IPR039538">
    <property type="entry name" value="BetI_C"/>
</dbReference>
<evidence type="ECO:0000256" key="5">
    <source>
        <dbReference type="PROSITE-ProRule" id="PRU00335"/>
    </source>
</evidence>
<sequence length="192" mass="20948">MPRRVDHDQRRAELLEAAVDAIAEYGLDHVKLTDIAASAGVTTGALGYYFRDKSDLLVATLDYVAAKMSAGDSRLAMTFFGGGVGLYLPTTDEVRRVWRVWLAYCGAAPSSPKLMDAYRRFYRTIEDRIARYLADLGHPEPQDAAGAIVAAVDGIGLCATVAPDLWPDDRQVRTMRAFLEPILAPIDQGVSA</sequence>
<dbReference type="InterPro" id="IPR009057">
    <property type="entry name" value="Homeodomain-like_sf"/>
</dbReference>
<protein>
    <submittedName>
        <fullName evidence="7">TetR family transcriptional regulator</fullName>
    </submittedName>
</protein>